<comment type="similarity">
    <text evidence="2">Belongs to the MGMT family.</text>
</comment>
<evidence type="ECO:0000256" key="8">
    <source>
        <dbReference type="ARBA" id="ARBA00023204"/>
    </source>
</evidence>
<dbReference type="PROSITE" id="PS00374">
    <property type="entry name" value="MGMT"/>
    <property type="match status" value="1"/>
</dbReference>
<dbReference type="Pfam" id="PF01035">
    <property type="entry name" value="DNA_binding_1"/>
    <property type="match status" value="1"/>
</dbReference>
<keyword evidence="6" id="KW-0227">DNA damage</keyword>
<proteinExistence type="inferred from homology"/>
<dbReference type="GO" id="GO:0006355">
    <property type="term" value="P:regulation of DNA-templated transcription"/>
    <property type="evidence" value="ECO:0007669"/>
    <property type="project" value="InterPro"/>
</dbReference>
<keyword evidence="7" id="KW-0010">Activator</keyword>
<sequence>MQTKPYRGTIPRTDANWHAVQTRDARAALFYGVRTMGVVCRPTCPSRRPNRENVELFATFEQAVAVGYRACKRCRPSEPRDRAVVRFALDETSLGAILVARTPRGVCAIALGDDAPTLVRDLQTRFPAAFLLHDDAALARERKLVRAFVEDPAAGLDLPLDLQGTAFQLAVWAALRDLPRGRTATYRDVACRLGRPHAVRAVASACAANPVALAVPCHRVVRADGTDSGYAWGLARKRALLAREAA</sequence>
<accession>A0A8S8XCP4</accession>
<keyword evidence="5" id="KW-0808">Transferase</keyword>
<feature type="domain" description="Methylated-DNA-[protein]-cysteine S-methyltransferase DNA binding" evidence="10">
    <location>
        <begin position="166"/>
        <end position="245"/>
    </location>
</feature>
<dbReference type="InterPro" id="IPR014048">
    <property type="entry name" value="MethylDNA_cys_MeTrfase_DNA-bd"/>
</dbReference>
<feature type="domain" description="Ada DNA repair metal-binding" evidence="11">
    <location>
        <begin position="16"/>
        <end position="76"/>
    </location>
</feature>
<comment type="catalytic activity">
    <reaction evidence="9">
        <text>a 6-O-methyl-2'-deoxyguanosine in DNA + L-cysteinyl-[protein] = S-methyl-L-cysteinyl-[protein] + a 2'-deoxyguanosine in DNA</text>
        <dbReference type="Rhea" id="RHEA:24000"/>
        <dbReference type="Rhea" id="RHEA-COMP:10131"/>
        <dbReference type="Rhea" id="RHEA-COMP:10132"/>
        <dbReference type="Rhea" id="RHEA-COMP:11367"/>
        <dbReference type="Rhea" id="RHEA-COMP:11368"/>
        <dbReference type="ChEBI" id="CHEBI:29950"/>
        <dbReference type="ChEBI" id="CHEBI:82612"/>
        <dbReference type="ChEBI" id="CHEBI:85445"/>
        <dbReference type="ChEBI" id="CHEBI:85448"/>
        <dbReference type="EC" id="2.1.1.63"/>
    </reaction>
</comment>
<keyword evidence="13" id="KW-1185">Reference proteome</keyword>
<dbReference type="InterPro" id="IPR004026">
    <property type="entry name" value="Ada_DNA_repair_Zn-bd"/>
</dbReference>
<evidence type="ECO:0000259" key="11">
    <source>
        <dbReference type="Pfam" id="PF02805"/>
    </source>
</evidence>
<dbReference type="Gene3D" id="3.40.10.10">
    <property type="entry name" value="DNA Methylphosphotriester Repair Domain"/>
    <property type="match status" value="1"/>
</dbReference>
<evidence type="ECO:0000313" key="12">
    <source>
        <dbReference type="EMBL" id="GIL39842.1"/>
    </source>
</evidence>
<keyword evidence="8" id="KW-0234">DNA repair</keyword>
<name>A0A8S8XCP4_9PROT</name>
<dbReference type="FunFam" id="1.10.10.10:FF:000214">
    <property type="entry name" value="Methylated-DNA--protein-cysteine methyltransferase"/>
    <property type="match status" value="1"/>
</dbReference>
<dbReference type="EC" id="2.1.1.63" evidence="3"/>
<dbReference type="AlphaFoldDB" id="A0A8S8XCP4"/>
<dbReference type="PANTHER" id="PTHR10815:SF14">
    <property type="entry name" value="BIFUNCTIONAL TRANSCRIPTIONAL ACTIVATOR_DNA REPAIR ENZYME ADA"/>
    <property type="match status" value="1"/>
</dbReference>
<dbReference type="EMBL" id="BOPV01000001">
    <property type="protein sequence ID" value="GIL39842.1"/>
    <property type="molecule type" value="Genomic_DNA"/>
</dbReference>
<keyword evidence="4" id="KW-0489">Methyltransferase</keyword>
<evidence type="ECO:0000256" key="6">
    <source>
        <dbReference type="ARBA" id="ARBA00022763"/>
    </source>
</evidence>
<evidence type="ECO:0000256" key="1">
    <source>
        <dbReference type="ARBA" id="ARBA00001286"/>
    </source>
</evidence>
<dbReference type="InterPro" id="IPR001497">
    <property type="entry name" value="MethylDNA_cys_MeTrfase_AS"/>
</dbReference>
<evidence type="ECO:0000313" key="13">
    <source>
        <dbReference type="Proteomes" id="UP000681075"/>
    </source>
</evidence>
<dbReference type="InterPro" id="IPR036631">
    <property type="entry name" value="MGMT_N_sf"/>
</dbReference>
<evidence type="ECO:0000256" key="2">
    <source>
        <dbReference type="ARBA" id="ARBA00008711"/>
    </source>
</evidence>
<dbReference type="CDD" id="cd06445">
    <property type="entry name" value="ATase"/>
    <property type="match status" value="1"/>
</dbReference>
<dbReference type="SUPFAM" id="SSF53155">
    <property type="entry name" value="Methylated DNA-protein cysteine methyltransferase domain"/>
    <property type="match status" value="1"/>
</dbReference>
<dbReference type="Gene3D" id="1.10.10.10">
    <property type="entry name" value="Winged helix-like DNA-binding domain superfamily/Winged helix DNA-binding domain"/>
    <property type="match status" value="1"/>
</dbReference>
<dbReference type="PANTHER" id="PTHR10815">
    <property type="entry name" value="METHYLATED-DNA--PROTEIN-CYSTEINE METHYLTRANSFERASE"/>
    <property type="match status" value="1"/>
</dbReference>
<dbReference type="SUPFAM" id="SSF46767">
    <property type="entry name" value="Methylated DNA-protein cysteine methyltransferase, C-terminal domain"/>
    <property type="match status" value="1"/>
</dbReference>
<evidence type="ECO:0000259" key="10">
    <source>
        <dbReference type="Pfam" id="PF01035"/>
    </source>
</evidence>
<dbReference type="Proteomes" id="UP000681075">
    <property type="component" value="Unassembled WGS sequence"/>
</dbReference>
<evidence type="ECO:0000256" key="3">
    <source>
        <dbReference type="ARBA" id="ARBA00011918"/>
    </source>
</evidence>
<comment type="catalytic activity">
    <reaction evidence="1">
        <text>a 4-O-methyl-thymidine in DNA + L-cysteinyl-[protein] = a thymidine in DNA + S-methyl-L-cysteinyl-[protein]</text>
        <dbReference type="Rhea" id="RHEA:53428"/>
        <dbReference type="Rhea" id="RHEA-COMP:10131"/>
        <dbReference type="Rhea" id="RHEA-COMP:10132"/>
        <dbReference type="Rhea" id="RHEA-COMP:13555"/>
        <dbReference type="Rhea" id="RHEA-COMP:13556"/>
        <dbReference type="ChEBI" id="CHEBI:29950"/>
        <dbReference type="ChEBI" id="CHEBI:82612"/>
        <dbReference type="ChEBI" id="CHEBI:137386"/>
        <dbReference type="ChEBI" id="CHEBI:137387"/>
        <dbReference type="EC" id="2.1.1.63"/>
    </reaction>
</comment>
<dbReference type="GO" id="GO:0008270">
    <property type="term" value="F:zinc ion binding"/>
    <property type="evidence" value="ECO:0007669"/>
    <property type="project" value="InterPro"/>
</dbReference>
<reference evidence="12" key="1">
    <citation type="submission" date="2021-02" db="EMBL/GenBank/DDBJ databases">
        <title>Genome sequence of Rhodospirillales sp. strain TMPK1 isolated from soil.</title>
        <authorList>
            <person name="Nakai R."/>
            <person name="Kusada H."/>
            <person name="Tamaki H."/>
        </authorList>
    </citation>
    <scope>NUCLEOTIDE SEQUENCE</scope>
    <source>
        <strain evidence="12">TMPK1</strain>
    </source>
</reference>
<evidence type="ECO:0000256" key="9">
    <source>
        <dbReference type="ARBA" id="ARBA00049348"/>
    </source>
</evidence>
<dbReference type="GO" id="GO:0032259">
    <property type="term" value="P:methylation"/>
    <property type="evidence" value="ECO:0007669"/>
    <property type="project" value="UniProtKB-KW"/>
</dbReference>
<dbReference type="InterPro" id="IPR036388">
    <property type="entry name" value="WH-like_DNA-bd_sf"/>
</dbReference>
<dbReference type="NCBIfam" id="TIGR00589">
    <property type="entry name" value="ogt"/>
    <property type="match status" value="1"/>
</dbReference>
<organism evidence="12 13">
    <name type="scientific">Roseiterribacter gracilis</name>
    <dbReference type="NCBI Taxonomy" id="2812848"/>
    <lineage>
        <taxon>Bacteria</taxon>
        <taxon>Pseudomonadati</taxon>
        <taxon>Pseudomonadota</taxon>
        <taxon>Alphaproteobacteria</taxon>
        <taxon>Rhodospirillales</taxon>
        <taxon>Roseiterribacteraceae</taxon>
        <taxon>Roseiterribacter</taxon>
    </lineage>
</organism>
<evidence type="ECO:0000256" key="7">
    <source>
        <dbReference type="ARBA" id="ARBA00023159"/>
    </source>
</evidence>
<dbReference type="RefSeq" id="WP_420242962.1">
    <property type="nucleotide sequence ID" value="NZ_BOPV01000001.1"/>
</dbReference>
<comment type="caution">
    <text evidence="12">The sequence shown here is derived from an EMBL/GenBank/DDBJ whole genome shotgun (WGS) entry which is preliminary data.</text>
</comment>
<protein>
    <recommendedName>
        <fullName evidence="3">methylated-DNA--[protein]-cysteine S-methyltransferase</fullName>
        <ecNumber evidence="3">2.1.1.63</ecNumber>
    </recommendedName>
</protein>
<dbReference type="GO" id="GO:0006281">
    <property type="term" value="P:DNA repair"/>
    <property type="evidence" value="ECO:0007669"/>
    <property type="project" value="UniProtKB-KW"/>
</dbReference>
<dbReference type="GO" id="GO:0003908">
    <property type="term" value="F:methylated-DNA-[protein]-cysteine S-methyltransferase activity"/>
    <property type="evidence" value="ECO:0007669"/>
    <property type="project" value="UniProtKB-EC"/>
</dbReference>
<evidence type="ECO:0000256" key="4">
    <source>
        <dbReference type="ARBA" id="ARBA00022603"/>
    </source>
</evidence>
<dbReference type="SUPFAM" id="SSF57884">
    <property type="entry name" value="Ada DNA repair protein, N-terminal domain (N-Ada 10)"/>
    <property type="match status" value="1"/>
</dbReference>
<dbReference type="GO" id="GO:0003677">
    <property type="term" value="F:DNA binding"/>
    <property type="evidence" value="ECO:0007669"/>
    <property type="project" value="InterPro"/>
</dbReference>
<evidence type="ECO:0000256" key="5">
    <source>
        <dbReference type="ARBA" id="ARBA00022679"/>
    </source>
</evidence>
<dbReference type="InterPro" id="IPR035451">
    <property type="entry name" value="Ada-like_dom_sf"/>
</dbReference>
<dbReference type="Gene3D" id="3.30.160.70">
    <property type="entry name" value="Methylated DNA-protein cysteine methyltransferase domain"/>
    <property type="match status" value="1"/>
</dbReference>
<gene>
    <name evidence="12" type="ORF">TMPK1_20790</name>
</gene>
<dbReference type="Pfam" id="PF02805">
    <property type="entry name" value="Ada_Zn_binding"/>
    <property type="match status" value="1"/>
</dbReference>
<dbReference type="InterPro" id="IPR036217">
    <property type="entry name" value="MethylDNA_cys_MeTrfase_DNAb"/>
</dbReference>